<organism evidence="1 2">
    <name type="scientific">Microbacterium marinilacus</name>
    <dbReference type="NCBI Taxonomy" id="415209"/>
    <lineage>
        <taxon>Bacteria</taxon>
        <taxon>Bacillati</taxon>
        <taxon>Actinomycetota</taxon>
        <taxon>Actinomycetes</taxon>
        <taxon>Micrococcales</taxon>
        <taxon>Microbacteriaceae</taxon>
        <taxon>Microbacterium</taxon>
    </lineage>
</organism>
<dbReference type="EMBL" id="BAAAYV010000005">
    <property type="protein sequence ID" value="GAA3651264.1"/>
    <property type="molecule type" value="Genomic_DNA"/>
</dbReference>
<name>A0ABP7B6T3_9MICO</name>
<dbReference type="InterPro" id="IPR012349">
    <property type="entry name" value="Split_barrel_FMN-bd"/>
</dbReference>
<gene>
    <name evidence="1" type="ORF">GCM10022202_08650</name>
</gene>
<evidence type="ECO:0000313" key="2">
    <source>
        <dbReference type="Proteomes" id="UP001410795"/>
    </source>
</evidence>
<protein>
    <recommendedName>
        <fullName evidence="3">Pyridoxamine 5'-phosphate oxidase family protein</fullName>
    </recommendedName>
</protein>
<dbReference type="Gene3D" id="2.30.110.10">
    <property type="entry name" value="Electron Transport, Fmn-binding Protein, Chain A"/>
    <property type="match status" value="1"/>
</dbReference>
<dbReference type="Pfam" id="PF12900">
    <property type="entry name" value="Pyridox_ox_2"/>
    <property type="match status" value="1"/>
</dbReference>
<keyword evidence="2" id="KW-1185">Reference proteome</keyword>
<evidence type="ECO:0000313" key="1">
    <source>
        <dbReference type="EMBL" id="GAA3651264.1"/>
    </source>
</evidence>
<accession>A0ABP7B6T3</accession>
<sequence>MIITLSEHECRQLLPTTTVGRLGFVYQHRVQIIPVNYLLHDGDVVVRTSPDGVLSSLADGEGPVSFEVDFHDASRGAGWSVLMSGSVVAMAEEEASSIAGASRVVPWAGGSRPLHLRFSPATVSGRRVQRRRDDHADF</sequence>
<comment type="caution">
    <text evidence="1">The sequence shown here is derived from an EMBL/GenBank/DDBJ whole genome shotgun (WGS) entry which is preliminary data.</text>
</comment>
<reference evidence="2" key="1">
    <citation type="journal article" date="2019" name="Int. J. Syst. Evol. Microbiol.">
        <title>The Global Catalogue of Microorganisms (GCM) 10K type strain sequencing project: providing services to taxonomists for standard genome sequencing and annotation.</title>
        <authorList>
            <consortium name="The Broad Institute Genomics Platform"/>
            <consortium name="The Broad Institute Genome Sequencing Center for Infectious Disease"/>
            <person name="Wu L."/>
            <person name="Ma J."/>
        </authorList>
    </citation>
    <scope>NUCLEOTIDE SEQUENCE [LARGE SCALE GENOMIC DNA]</scope>
    <source>
        <strain evidence="2">JCM 16546</strain>
    </source>
</reference>
<proteinExistence type="predicted"/>
<dbReference type="SUPFAM" id="SSF50475">
    <property type="entry name" value="FMN-binding split barrel"/>
    <property type="match status" value="1"/>
</dbReference>
<evidence type="ECO:0008006" key="3">
    <source>
        <dbReference type="Google" id="ProtNLM"/>
    </source>
</evidence>
<dbReference type="Proteomes" id="UP001410795">
    <property type="component" value="Unassembled WGS sequence"/>
</dbReference>
<dbReference type="RefSeq" id="WP_221855742.1">
    <property type="nucleotide sequence ID" value="NZ_BAAAYV010000005.1"/>
</dbReference>
<dbReference type="InterPro" id="IPR024747">
    <property type="entry name" value="Pyridox_Oxase-rel"/>
</dbReference>